<dbReference type="Proteomes" id="UP000198287">
    <property type="component" value="Unassembled WGS sequence"/>
</dbReference>
<evidence type="ECO:0000313" key="1">
    <source>
        <dbReference type="EMBL" id="OXA39284.1"/>
    </source>
</evidence>
<name>A0A226D330_FOLCA</name>
<reference evidence="1 2" key="1">
    <citation type="submission" date="2015-12" db="EMBL/GenBank/DDBJ databases">
        <title>The genome of Folsomia candida.</title>
        <authorList>
            <person name="Faddeeva A."/>
            <person name="Derks M.F."/>
            <person name="Anvar Y."/>
            <person name="Smit S."/>
            <person name="Van Straalen N."/>
            <person name="Roelofs D."/>
        </authorList>
    </citation>
    <scope>NUCLEOTIDE SEQUENCE [LARGE SCALE GENOMIC DNA]</scope>
    <source>
        <strain evidence="1 2">VU population</strain>
        <tissue evidence="1">Whole body</tissue>
    </source>
</reference>
<evidence type="ECO:0000313" key="2">
    <source>
        <dbReference type="Proteomes" id="UP000198287"/>
    </source>
</evidence>
<keyword evidence="2" id="KW-1185">Reference proteome</keyword>
<protein>
    <submittedName>
        <fullName evidence="1">Uncharacterized protein</fullName>
    </submittedName>
</protein>
<accession>A0A226D330</accession>
<dbReference type="AlphaFoldDB" id="A0A226D330"/>
<gene>
    <name evidence="1" type="ORF">Fcan01_25978</name>
</gene>
<organism evidence="1 2">
    <name type="scientific">Folsomia candida</name>
    <name type="common">Springtail</name>
    <dbReference type="NCBI Taxonomy" id="158441"/>
    <lineage>
        <taxon>Eukaryota</taxon>
        <taxon>Metazoa</taxon>
        <taxon>Ecdysozoa</taxon>
        <taxon>Arthropoda</taxon>
        <taxon>Hexapoda</taxon>
        <taxon>Collembola</taxon>
        <taxon>Entomobryomorpha</taxon>
        <taxon>Isotomoidea</taxon>
        <taxon>Isotomidae</taxon>
        <taxon>Proisotominae</taxon>
        <taxon>Folsomia</taxon>
    </lineage>
</organism>
<comment type="caution">
    <text evidence="1">The sequence shown here is derived from an EMBL/GenBank/DDBJ whole genome shotgun (WGS) entry which is preliminary data.</text>
</comment>
<dbReference type="EMBL" id="LNIX01000039">
    <property type="protein sequence ID" value="OXA39284.1"/>
    <property type="molecule type" value="Genomic_DNA"/>
</dbReference>
<sequence length="255" mass="27862">MASNVMQSREHTSADSNIITRRISCRAQIHLGHGVHFWSPEDAGIILSYQTFHLHDYLQTLICTEGYEKYFQAGITTHSNTDIFNNQCPTFLQNHTIFLIDCSNVGILPSIQGGGIYAGVEVGVGLVLELSGGMIELEFETHVGMGLEIKMGRKIRVDDQVEISVGGGFEIEHFEIDGIVPYGGIGVAWGIEVGVEIEVMDGYSVEIIIGVRFGDEMEVNCGAGFKMARKLVDGVRLEVGLGVEVEAEFLSAFSD</sequence>
<proteinExistence type="predicted"/>